<dbReference type="Gene3D" id="2.120.10.30">
    <property type="entry name" value="TolB, C-terminal domain"/>
    <property type="match status" value="1"/>
</dbReference>
<reference evidence="1" key="1">
    <citation type="submission" date="2017-08" db="EMBL/GenBank/DDBJ databases">
        <authorList>
            <person name="Imhoff J.F."/>
            <person name="Rahn T."/>
            <person name="Kuenzel S."/>
            <person name="Neulinger S.C."/>
        </authorList>
    </citation>
    <scope>NUCLEOTIDE SEQUENCE</scope>
    <source>
        <strain evidence="1">IM 151</strain>
    </source>
</reference>
<name>A0ABS1E029_RUBGE</name>
<dbReference type="Proteomes" id="UP001041814">
    <property type="component" value="Unassembled WGS sequence"/>
</dbReference>
<reference evidence="1" key="2">
    <citation type="journal article" date="2020" name="Microorganisms">
        <title>Osmotic Adaptation and Compatible Solute Biosynthesis of Phototrophic Bacteria as Revealed from Genome Analyses.</title>
        <authorList>
            <person name="Imhoff J.F."/>
            <person name="Rahn T."/>
            <person name="Kunzel S."/>
            <person name="Keller A."/>
            <person name="Neulinger S.C."/>
        </authorList>
    </citation>
    <scope>NUCLEOTIDE SEQUENCE</scope>
    <source>
        <strain evidence="1">IM 151</strain>
    </source>
</reference>
<organism evidence="1 2">
    <name type="scientific">Rubrivivax gelatinosus</name>
    <name type="common">Rhodocyclus gelatinosus</name>
    <name type="synonym">Rhodopseudomonas gelatinosa</name>
    <dbReference type="NCBI Taxonomy" id="28068"/>
    <lineage>
        <taxon>Bacteria</taxon>
        <taxon>Pseudomonadati</taxon>
        <taxon>Pseudomonadota</taxon>
        <taxon>Betaproteobacteria</taxon>
        <taxon>Burkholderiales</taxon>
        <taxon>Sphaerotilaceae</taxon>
        <taxon>Rubrivivax</taxon>
    </lineage>
</organism>
<dbReference type="SUPFAM" id="SSF82171">
    <property type="entry name" value="DPP6 N-terminal domain-like"/>
    <property type="match status" value="1"/>
</dbReference>
<protein>
    <submittedName>
        <fullName evidence="1">Six-bladed beta-propeller, TolB-like protein</fullName>
    </submittedName>
</protein>
<proteinExistence type="predicted"/>
<gene>
    <name evidence="1" type="ORF">CKO43_23515</name>
</gene>
<evidence type="ECO:0000313" key="1">
    <source>
        <dbReference type="EMBL" id="MBK1715722.1"/>
    </source>
</evidence>
<evidence type="ECO:0000313" key="2">
    <source>
        <dbReference type="Proteomes" id="UP001041814"/>
    </source>
</evidence>
<sequence>MALLHLVSCGGGGGGGGDDPDNGSGGEVTASGLLWHDYFGLDAVNGLQVSDLSGAKTVRLSEVETAVPTPDGQHFITYEYDLNDDFSTVSIYTRAGQRVDAATFDGYVRRVRPSPVQLGRMILTWSPSAGGVDSDQVVLIAIDFNGRVTLATYPGVQAAADWLPDGRVLHLGADGRLRIGTPALPDTAVAQLSVSGRTPAGLWVDPAGQRVITRWNVLWEDGGVRSTDLWISAADGSGLEQLTDTGLTSYAVWSPDGAFFAFDMDPANGCTSTGCSGTPIGGCDLYVAPSTSRRVGAGAASFTVTDGDGRREALGCDLRGWTR</sequence>
<dbReference type="EMBL" id="NRRU01000148">
    <property type="protein sequence ID" value="MBK1715722.1"/>
    <property type="molecule type" value="Genomic_DNA"/>
</dbReference>
<dbReference type="RefSeq" id="WP_200229335.1">
    <property type="nucleotide sequence ID" value="NZ_NRRU01000148.1"/>
</dbReference>
<keyword evidence="2" id="KW-1185">Reference proteome</keyword>
<dbReference type="InterPro" id="IPR011042">
    <property type="entry name" value="6-blade_b-propeller_TolB-like"/>
</dbReference>
<accession>A0ABS1E029</accession>
<comment type="caution">
    <text evidence="1">The sequence shown here is derived from an EMBL/GenBank/DDBJ whole genome shotgun (WGS) entry which is preliminary data.</text>
</comment>